<keyword evidence="2" id="KW-1185">Reference proteome</keyword>
<proteinExistence type="predicted"/>
<evidence type="ECO:0000313" key="1">
    <source>
        <dbReference type="EMBL" id="RXH83072.1"/>
    </source>
</evidence>
<dbReference type="AlphaFoldDB" id="A0A498IM69"/>
<dbReference type="EMBL" id="RDQH01000337">
    <property type="protein sequence ID" value="RXH83072.1"/>
    <property type="molecule type" value="Genomic_DNA"/>
</dbReference>
<organism evidence="1 2">
    <name type="scientific">Malus domestica</name>
    <name type="common">Apple</name>
    <name type="synonym">Pyrus malus</name>
    <dbReference type="NCBI Taxonomy" id="3750"/>
    <lineage>
        <taxon>Eukaryota</taxon>
        <taxon>Viridiplantae</taxon>
        <taxon>Streptophyta</taxon>
        <taxon>Embryophyta</taxon>
        <taxon>Tracheophyta</taxon>
        <taxon>Spermatophyta</taxon>
        <taxon>Magnoliopsida</taxon>
        <taxon>eudicotyledons</taxon>
        <taxon>Gunneridae</taxon>
        <taxon>Pentapetalae</taxon>
        <taxon>rosids</taxon>
        <taxon>fabids</taxon>
        <taxon>Rosales</taxon>
        <taxon>Rosaceae</taxon>
        <taxon>Amygdaloideae</taxon>
        <taxon>Maleae</taxon>
        <taxon>Malus</taxon>
    </lineage>
</organism>
<evidence type="ECO:0008006" key="3">
    <source>
        <dbReference type="Google" id="ProtNLM"/>
    </source>
</evidence>
<dbReference type="Proteomes" id="UP000290289">
    <property type="component" value="Chromosome 11"/>
</dbReference>
<protein>
    <recommendedName>
        <fullName evidence="3">HAT C-terminal dimerisation domain-containing protein</fullName>
    </recommendedName>
</protein>
<reference evidence="1 2" key="1">
    <citation type="submission" date="2018-10" db="EMBL/GenBank/DDBJ databases">
        <title>A high-quality apple genome assembly.</title>
        <authorList>
            <person name="Hu J."/>
        </authorList>
    </citation>
    <scope>NUCLEOTIDE SEQUENCE [LARGE SCALE GENOMIC DNA]</scope>
    <source>
        <strain evidence="2">cv. HFTH1</strain>
        <tissue evidence="1">Young leaf</tissue>
    </source>
</reference>
<name>A0A498IM69_MALDO</name>
<comment type="caution">
    <text evidence="1">The sequence shown here is derived from an EMBL/GenBank/DDBJ whole genome shotgun (WGS) entry which is preliminary data.</text>
</comment>
<accession>A0A498IM69</accession>
<evidence type="ECO:0000313" key="2">
    <source>
        <dbReference type="Proteomes" id="UP000290289"/>
    </source>
</evidence>
<gene>
    <name evidence="1" type="ORF">DVH24_003570</name>
</gene>
<sequence length="93" mass="10091">MSVSLTPIYGEAAPKSRTRDLPLMGDGTSTSIKILCFCVVQDQSGTSTAIVKLTLILPLATASVKRDFSVMNIVKNPHHNMMGDQWLNDSLIV</sequence>